<dbReference type="InterPro" id="IPR027417">
    <property type="entry name" value="P-loop_NTPase"/>
</dbReference>
<keyword evidence="1" id="KW-0547">Nucleotide-binding</keyword>
<evidence type="ECO:0000256" key="1">
    <source>
        <dbReference type="ARBA" id="ARBA00022741"/>
    </source>
</evidence>
<dbReference type="InterPro" id="IPR033756">
    <property type="entry name" value="YlxH/NBP35"/>
</dbReference>
<organism evidence="4 5">
    <name type="scientific">Brevibacterium daeguense</name>
    <dbReference type="NCBI Taxonomy" id="909936"/>
    <lineage>
        <taxon>Bacteria</taxon>
        <taxon>Bacillati</taxon>
        <taxon>Actinomycetota</taxon>
        <taxon>Actinomycetes</taxon>
        <taxon>Micrococcales</taxon>
        <taxon>Brevibacteriaceae</taxon>
        <taxon>Brevibacterium</taxon>
    </lineage>
</organism>
<protein>
    <submittedName>
        <fullName evidence="4">AAA family ATPase</fullName>
    </submittedName>
</protein>
<feature type="compositionally biased region" description="Low complexity" evidence="3">
    <location>
        <begin position="380"/>
        <end position="392"/>
    </location>
</feature>
<dbReference type="Gene3D" id="3.40.50.2300">
    <property type="match status" value="1"/>
</dbReference>
<comment type="caution">
    <text evidence="4">The sequence shown here is derived from an EMBL/GenBank/DDBJ whole genome shotgun (WGS) entry which is preliminary data.</text>
</comment>
<keyword evidence="2" id="KW-0067">ATP-binding</keyword>
<feature type="region of interest" description="Disordered" evidence="3">
    <location>
        <begin position="378"/>
        <end position="411"/>
    </location>
</feature>
<keyword evidence="5" id="KW-1185">Reference proteome</keyword>
<dbReference type="SUPFAM" id="SSF52540">
    <property type="entry name" value="P-loop containing nucleoside triphosphate hydrolases"/>
    <property type="match status" value="1"/>
</dbReference>
<accession>A0ABP8EGN8</accession>
<reference evidence="5" key="1">
    <citation type="journal article" date="2019" name="Int. J. Syst. Evol. Microbiol.">
        <title>The Global Catalogue of Microorganisms (GCM) 10K type strain sequencing project: providing services to taxonomists for standard genome sequencing and annotation.</title>
        <authorList>
            <consortium name="The Broad Institute Genomics Platform"/>
            <consortium name="The Broad Institute Genome Sequencing Center for Infectious Disease"/>
            <person name="Wu L."/>
            <person name="Ma J."/>
        </authorList>
    </citation>
    <scope>NUCLEOTIDE SEQUENCE [LARGE SCALE GENOMIC DNA]</scope>
    <source>
        <strain evidence="5">JCM 17458</strain>
    </source>
</reference>
<evidence type="ECO:0000256" key="3">
    <source>
        <dbReference type="SAM" id="MobiDB-lite"/>
    </source>
</evidence>
<sequence>MSSIALVTPSSELLDRLQRTVDTPLLVQLTEALPAHPAELFDRLAGQIPEVLILDAAPPRAQEALALAAQFDEQFPNVTVVLVSDEAVAIGLAAIRAGVRDILHPQAGEAEIRWVLDRACKTSQMRPAGFDPLHQSVGDPQQGRVITVASPKGGVGKTAIATNLGVGLARHEPGSTVLVDLDVQFGDVDSALDLTAEYTLEDAVNSPAAQDPMVLKTFLTRHRSGLYVLPAPVMPAAADGITPEQIVSLLAMLAGEFRNVVIDTAAGISDPTLAAFDISTDLVLVTSMDVPAVRAMRKELATLAALGLSDTTRHLVVNLAEPGGGLTVADVEASLSSAVALTLPRSKVGLAATNQGIPLLESGVRDPLTKELRRLLARVAPQPAHRSPSSAPASPPRPRSPRLFIGKGSRR</sequence>
<dbReference type="Gene3D" id="3.40.50.300">
    <property type="entry name" value="P-loop containing nucleotide triphosphate hydrolases"/>
    <property type="match status" value="1"/>
</dbReference>
<gene>
    <name evidence="4" type="ORF">GCM10022261_05660</name>
</gene>
<dbReference type="EMBL" id="BAABAZ010000004">
    <property type="protein sequence ID" value="GAA4283035.1"/>
    <property type="molecule type" value="Genomic_DNA"/>
</dbReference>
<dbReference type="PANTHER" id="PTHR43384">
    <property type="entry name" value="SEPTUM SITE-DETERMINING PROTEIN MIND HOMOLOG, CHLOROPLASTIC-RELATED"/>
    <property type="match status" value="1"/>
</dbReference>
<dbReference type="PANTHER" id="PTHR43384:SF13">
    <property type="entry name" value="SLR0110 PROTEIN"/>
    <property type="match status" value="1"/>
</dbReference>
<evidence type="ECO:0000313" key="4">
    <source>
        <dbReference type="EMBL" id="GAA4283035.1"/>
    </source>
</evidence>
<dbReference type="Proteomes" id="UP001501586">
    <property type="component" value="Unassembled WGS sequence"/>
</dbReference>
<dbReference type="Pfam" id="PF10609">
    <property type="entry name" value="ParA"/>
    <property type="match status" value="1"/>
</dbReference>
<proteinExistence type="predicted"/>
<evidence type="ECO:0000256" key="2">
    <source>
        <dbReference type="ARBA" id="ARBA00022840"/>
    </source>
</evidence>
<dbReference type="InterPro" id="IPR050625">
    <property type="entry name" value="ParA/MinD_ATPase"/>
</dbReference>
<evidence type="ECO:0000313" key="5">
    <source>
        <dbReference type="Proteomes" id="UP001501586"/>
    </source>
</evidence>
<name>A0ABP8EGN8_9MICO</name>
<dbReference type="RefSeq" id="WP_236864583.1">
    <property type="nucleotide sequence ID" value="NZ_BAABAZ010000004.1"/>
</dbReference>